<keyword evidence="9" id="KW-1185">Reference proteome</keyword>
<dbReference type="PATRIC" id="fig|1622118.3.peg.1920"/>
<organism evidence="8 9">
    <name type="scientific">Lutibacter profundi</name>
    <dbReference type="NCBI Taxonomy" id="1622118"/>
    <lineage>
        <taxon>Bacteria</taxon>
        <taxon>Pseudomonadati</taxon>
        <taxon>Bacteroidota</taxon>
        <taxon>Flavobacteriia</taxon>
        <taxon>Flavobacteriales</taxon>
        <taxon>Flavobacteriaceae</taxon>
        <taxon>Lutibacter</taxon>
    </lineage>
</organism>
<dbReference type="InterPro" id="IPR036477">
    <property type="entry name" value="Formyl_transf_N_sf"/>
</dbReference>
<dbReference type="InterPro" id="IPR004607">
    <property type="entry name" value="GART"/>
</dbReference>
<dbReference type="Gene3D" id="3.40.50.170">
    <property type="entry name" value="Formyl transferase, N-terminal domain"/>
    <property type="match status" value="1"/>
</dbReference>
<dbReference type="PANTHER" id="PTHR43369:SF2">
    <property type="entry name" value="PHOSPHORIBOSYLGLYCINAMIDE FORMYLTRANSFERASE"/>
    <property type="match status" value="1"/>
</dbReference>
<dbReference type="HAMAP" id="MF_01930">
    <property type="entry name" value="PurN"/>
    <property type="match status" value="1"/>
</dbReference>
<dbReference type="GO" id="GO:0004644">
    <property type="term" value="F:phosphoribosylglycinamide formyltransferase activity"/>
    <property type="evidence" value="ECO:0007669"/>
    <property type="project" value="UniProtKB-UniRule"/>
</dbReference>
<evidence type="ECO:0000313" key="8">
    <source>
        <dbReference type="EMBL" id="AMC11445.1"/>
    </source>
</evidence>
<dbReference type="STRING" id="1622118.Lupro_09285"/>
<evidence type="ECO:0000256" key="1">
    <source>
        <dbReference type="ARBA" id="ARBA00005054"/>
    </source>
</evidence>
<evidence type="ECO:0000256" key="5">
    <source>
        <dbReference type="ARBA" id="ARBA00047664"/>
    </source>
</evidence>
<feature type="binding site" evidence="6">
    <location>
        <begin position="12"/>
        <end position="14"/>
    </location>
    <ligand>
        <name>N(1)-(5-phospho-beta-D-ribosyl)glycinamide</name>
        <dbReference type="ChEBI" id="CHEBI:143788"/>
    </ligand>
</feature>
<dbReference type="CDD" id="cd08645">
    <property type="entry name" value="FMT_core_GART"/>
    <property type="match status" value="1"/>
</dbReference>
<dbReference type="OrthoDB" id="9806170at2"/>
<dbReference type="RefSeq" id="WP_068209184.1">
    <property type="nucleotide sequence ID" value="NZ_CP013355.1"/>
</dbReference>
<comment type="catalytic activity">
    <reaction evidence="5 6">
        <text>N(1)-(5-phospho-beta-D-ribosyl)glycinamide + (6R)-10-formyltetrahydrofolate = N(2)-formyl-N(1)-(5-phospho-beta-D-ribosyl)glycinamide + (6S)-5,6,7,8-tetrahydrofolate + H(+)</text>
        <dbReference type="Rhea" id="RHEA:15053"/>
        <dbReference type="ChEBI" id="CHEBI:15378"/>
        <dbReference type="ChEBI" id="CHEBI:57453"/>
        <dbReference type="ChEBI" id="CHEBI:143788"/>
        <dbReference type="ChEBI" id="CHEBI:147286"/>
        <dbReference type="ChEBI" id="CHEBI:195366"/>
        <dbReference type="EC" id="2.1.2.2"/>
    </reaction>
</comment>
<evidence type="ECO:0000256" key="2">
    <source>
        <dbReference type="ARBA" id="ARBA00022679"/>
    </source>
</evidence>
<evidence type="ECO:0000256" key="6">
    <source>
        <dbReference type="HAMAP-Rule" id="MF_01930"/>
    </source>
</evidence>
<dbReference type="Pfam" id="PF00551">
    <property type="entry name" value="Formyl_trans_N"/>
    <property type="match status" value="1"/>
</dbReference>
<comment type="caution">
    <text evidence="6">Lacks conserved residue(s) required for the propagation of feature annotation.</text>
</comment>
<sequence>MKRIAILASGTGTNAENIIKYFKNNSLISVVQVLSNNKEADVLKKAKRLGIPSRYFDKNSLFNTNEILTILKEQADYIILAGFLWKIPLKIIELFPNKILNIHPALLPKYGGKGMYGMHVHNAVVENREKETGITIHFVNENYDEGAIIFQKSVEVLVCDTAEDVAKKIHVLEQENFPKIIEKVILENEK</sequence>
<evidence type="ECO:0000313" key="9">
    <source>
        <dbReference type="Proteomes" id="UP000059672"/>
    </source>
</evidence>
<comment type="pathway">
    <text evidence="1 6">Purine metabolism; IMP biosynthesis via de novo pathway; N(2)-formyl-N(1)-(5-phospho-D-ribosyl)glycinamide from N(1)-(5-phospho-D-ribosyl)glycinamide (10-formyl THF route): step 1/1.</text>
</comment>
<dbReference type="AlphaFoldDB" id="A0A0X8G7E8"/>
<feature type="site" description="Raises pKa of active site His" evidence="6">
    <location>
        <position position="144"/>
    </location>
</feature>
<feature type="active site" description="Proton donor" evidence="6">
    <location>
        <position position="103"/>
    </location>
</feature>
<keyword evidence="3 6" id="KW-0658">Purine biosynthesis</keyword>
<comment type="similarity">
    <text evidence="4 6">Belongs to the GART family.</text>
</comment>
<reference evidence="9" key="1">
    <citation type="submission" date="2015-12" db="EMBL/GenBank/DDBJ databases">
        <title>Complete genome sequence of Lutibacter profundus strain LP1.</title>
        <authorList>
            <person name="Wissuwa J."/>
            <person name="Le Moine Bauer S."/>
            <person name="Stokke R."/>
            <person name="Dahle H."/>
            <person name="Steen I.H."/>
        </authorList>
    </citation>
    <scope>NUCLEOTIDE SEQUENCE [LARGE SCALE GENOMIC DNA]</scope>
    <source>
        <strain evidence="9">LP1</strain>
    </source>
</reference>
<protein>
    <recommendedName>
        <fullName evidence="6">Phosphoribosylglycinamide formyltransferase</fullName>
        <ecNumber evidence="6">2.1.2.2</ecNumber>
    </recommendedName>
    <alternativeName>
        <fullName evidence="6">5'-phosphoribosylglycinamide transformylase</fullName>
    </alternativeName>
    <alternativeName>
        <fullName evidence="6">GAR transformylase</fullName>
        <shortName evidence="6">GART</shortName>
    </alternativeName>
</protein>
<dbReference type="InterPro" id="IPR001555">
    <property type="entry name" value="GART_AS"/>
</dbReference>
<dbReference type="UniPathway" id="UPA00074">
    <property type="reaction ID" value="UER00126"/>
</dbReference>
<dbReference type="PANTHER" id="PTHR43369">
    <property type="entry name" value="PHOSPHORIBOSYLGLYCINAMIDE FORMYLTRANSFERASE"/>
    <property type="match status" value="1"/>
</dbReference>
<feature type="domain" description="Formyl transferase N-terminal" evidence="7">
    <location>
        <begin position="2"/>
        <end position="180"/>
    </location>
</feature>
<dbReference type="GO" id="GO:0006189">
    <property type="term" value="P:'de novo' IMP biosynthetic process"/>
    <property type="evidence" value="ECO:0007669"/>
    <property type="project" value="UniProtKB-UniRule"/>
</dbReference>
<evidence type="ECO:0000259" key="7">
    <source>
        <dbReference type="Pfam" id="PF00551"/>
    </source>
</evidence>
<evidence type="ECO:0000256" key="3">
    <source>
        <dbReference type="ARBA" id="ARBA00022755"/>
    </source>
</evidence>
<evidence type="ECO:0000256" key="4">
    <source>
        <dbReference type="ARBA" id="ARBA00038440"/>
    </source>
</evidence>
<keyword evidence="2 6" id="KW-0808">Transferase</keyword>
<dbReference type="InterPro" id="IPR002376">
    <property type="entry name" value="Formyl_transf_N"/>
</dbReference>
<gene>
    <name evidence="6" type="primary">purN</name>
    <name evidence="8" type="ORF">Lupro_09285</name>
</gene>
<name>A0A0X8G7E8_9FLAO</name>
<feature type="binding site" evidence="6">
    <location>
        <position position="101"/>
    </location>
    <ligand>
        <name>(6R)-10-formyltetrahydrofolate</name>
        <dbReference type="ChEBI" id="CHEBI:195366"/>
    </ligand>
</feature>
<dbReference type="Proteomes" id="UP000059672">
    <property type="component" value="Chromosome"/>
</dbReference>
<dbReference type="SUPFAM" id="SSF53328">
    <property type="entry name" value="Formyltransferase"/>
    <property type="match status" value="1"/>
</dbReference>
<dbReference type="EC" id="2.1.2.2" evidence="6"/>
<reference evidence="8 9" key="2">
    <citation type="journal article" date="2016" name="Int. J. Syst. Evol. Microbiol.">
        <title>Lutibacter profundi sp. nov., isolated from a deep-sea hydrothermal system on the Arctic Mid-Ocean Ridge and emended description of the genus Lutibacter.</title>
        <authorList>
            <person name="Le Moine Bauer S."/>
            <person name="Roalkvam I."/>
            <person name="Steen I.H."/>
            <person name="Dahle H."/>
        </authorList>
    </citation>
    <scope>NUCLEOTIDE SEQUENCE [LARGE SCALE GENOMIC DNA]</scope>
    <source>
        <strain evidence="8 9">LP1</strain>
    </source>
</reference>
<comment type="function">
    <text evidence="6">Catalyzes the transfer of a formyl group from 10-formyltetrahydrofolate to 5-phospho-ribosyl-glycinamide (GAR), producing 5-phospho-ribosyl-N-formylglycinamide (FGAR) and tetrahydrofolate.</text>
</comment>
<dbReference type="PROSITE" id="PS00373">
    <property type="entry name" value="GART"/>
    <property type="match status" value="1"/>
</dbReference>
<proteinExistence type="inferred from homology"/>
<dbReference type="KEGG" id="lut:Lupro_09285"/>
<accession>A0A0X8G7E8</accession>
<dbReference type="EMBL" id="CP013355">
    <property type="protein sequence ID" value="AMC11445.1"/>
    <property type="molecule type" value="Genomic_DNA"/>
</dbReference>
<dbReference type="GO" id="GO:0005829">
    <property type="term" value="C:cytosol"/>
    <property type="evidence" value="ECO:0007669"/>
    <property type="project" value="TreeGrafter"/>
</dbReference>